<dbReference type="GO" id="GO:0005525">
    <property type="term" value="F:GTP binding"/>
    <property type="evidence" value="ECO:0007669"/>
    <property type="project" value="UniProtKB-KW"/>
</dbReference>
<keyword evidence="4" id="KW-0342">GTP-binding</keyword>
<dbReference type="GO" id="GO:0046872">
    <property type="term" value="F:metal ion binding"/>
    <property type="evidence" value="ECO:0007669"/>
    <property type="project" value="UniProtKB-KW"/>
</dbReference>
<dbReference type="InterPro" id="IPR011025">
    <property type="entry name" value="GproteinA_insert"/>
</dbReference>
<dbReference type="GO" id="GO:0007165">
    <property type="term" value="P:signal transduction"/>
    <property type="evidence" value="ECO:0007669"/>
    <property type="project" value="UniProtKB-KW"/>
</dbReference>
<keyword evidence="6" id="KW-0460">Magnesium</keyword>
<dbReference type="PANTHER" id="PTHR10218:SF302">
    <property type="entry name" value="GUANINE NUCLEOTIDE-BINDING PROTEIN ALPHA-5 SUBUNIT"/>
    <property type="match status" value="1"/>
</dbReference>
<keyword evidence="2 6" id="KW-0479">Metal-binding</keyword>
<protein>
    <submittedName>
        <fullName evidence="7">Uncharacterized protein</fullName>
    </submittedName>
</protein>
<evidence type="ECO:0000256" key="6">
    <source>
        <dbReference type="PIRSR" id="PIRSR601019-2"/>
    </source>
</evidence>
<dbReference type="InterPro" id="IPR027417">
    <property type="entry name" value="P-loop_NTPase"/>
</dbReference>
<name>A0ABD0K246_9CAEN</name>
<dbReference type="Proteomes" id="UP001519460">
    <property type="component" value="Unassembled WGS sequence"/>
</dbReference>
<evidence type="ECO:0000256" key="4">
    <source>
        <dbReference type="ARBA" id="ARBA00023134"/>
    </source>
</evidence>
<dbReference type="PANTHER" id="PTHR10218">
    <property type="entry name" value="GTP-BINDING PROTEIN ALPHA SUBUNIT"/>
    <property type="match status" value="1"/>
</dbReference>
<evidence type="ECO:0000256" key="2">
    <source>
        <dbReference type="ARBA" id="ARBA00022723"/>
    </source>
</evidence>
<evidence type="ECO:0000256" key="1">
    <source>
        <dbReference type="ARBA" id="ARBA00011356"/>
    </source>
</evidence>
<dbReference type="Pfam" id="PF00503">
    <property type="entry name" value="G-alpha"/>
    <property type="match status" value="1"/>
</dbReference>
<dbReference type="SMART" id="SM00275">
    <property type="entry name" value="G_alpha"/>
    <property type="match status" value="1"/>
</dbReference>
<dbReference type="Gene3D" id="3.40.50.300">
    <property type="entry name" value="P-loop containing nucleotide triphosphate hydrolases"/>
    <property type="match status" value="1"/>
</dbReference>
<sequence>MHCVLSNAEKVQMSHSRAIDKAIAKDKHVAKSQMKLLFLGQPRAGKSTLVKQLRSTTGDGFTQAEVEEFKQTLLANLVDAMRTLLNTREELLLPWTNDALEDDALKLSLQSLHRLLEDRGWKKIITLLVKLWQEEGMRKAWEHAFRLPGLDCLPHFLNDPIRLYAQEAPLSPVLPYFTRASVRLFTGELRRASRRLPKAEVTQFYRPTTTGCRSSTRAVDITTVNEDVSVSIDVTARVVDTVDRHVSVELSPALTLPTANKEEILSSGCSLRFVSVGKIWNCDERVFTEIRRLIPMHPQTRQEACVLRTEMGPAVACFWRAVAIKLLTSLYGYLTFDTRLAGFDVSPQNVFIGRHRYSSPCARPTEIQVPIKEDLLATVTGLGFSGYCTALVPVEQIRPQQQSK</sequence>
<dbReference type="Gene3D" id="1.10.400.10">
    <property type="entry name" value="GI Alpha 1, domain 2-like"/>
    <property type="match status" value="1"/>
</dbReference>
<gene>
    <name evidence="7" type="ORF">BaRGS_00027747</name>
</gene>
<comment type="subunit">
    <text evidence="1">G proteins are composed of 3 units; alpha, beta and gamma. The alpha chain contains the guanine nucleotide binding site.</text>
</comment>
<feature type="binding site" evidence="6">
    <location>
        <position position="47"/>
    </location>
    <ligand>
        <name>Mg(2+)</name>
        <dbReference type="ChEBI" id="CHEBI:18420"/>
    </ligand>
</feature>
<dbReference type="SUPFAM" id="SSF52540">
    <property type="entry name" value="P-loop containing nucleoside triphosphate hydrolases"/>
    <property type="match status" value="1"/>
</dbReference>
<comment type="caution">
    <text evidence="7">The sequence shown here is derived from an EMBL/GenBank/DDBJ whole genome shotgun (WGS) entry which is preliminary data.</text>
</comment>
<organism evidence="7 8">
    <name type="scientific">Batillaria attramentaria</name>
    <dbReference type="NCBI Taxonomy" id="370345"/>
    <lineage>
        <taxon>Eukaryota</taxon>
        <taxon>Metazoa</taxon>
        <taxon>Spiralia</taxon>
        <taxon>Lophotrochozoa</taxon>
        <taxon>Mollusca</taxon>
        <taxon>Gastropoda</taxon>
        <taxon>Caenogastropoda</taxon>
        <taxon>Sorbeoconcha</taxon>
        <taxon>Cerithioidea</taxon>
        <taxon>Batillariidae</taxon>
        <taxon>Batillaria</taxon>
    </lineage>
</organism>
<evidence type="ECO:0000313" key="7">
    <source>
        <dbReference type="EMBL" id="KAK7481028.1"/>
    </source>
</evidence>
<dbReference type="SUPFAM" id="SSF47895">
    <property type="entry name" value="Transducin (alpha subunit), insertion domain"/>
    <property type="match status" value="1"/>
</dbReference>
<dbReference type="AlphaFoldDB" id="A0ABD0K246"/>
<accession>A0ABD0K246</accession>
<evidence type="ECO:0000256" key="5">
    <source>
        <dbReference type="ARBA" id="ARBA00023224"/>
    </source>
</evidence>
<proteinExistence type="predicted"/>
<keyword evidence="3" id="KW-0547">Nucleotide-binding</keyword>
<evidence type="ECO:0000313" key="8">
    <source>
        <dbReference type="Proteomes" id="UP001519460"/>
    </source>
</evidence>
<keyword evidence="5" id="KW-0807">Transducer</keyword>
<keyword evidence="8" id="KW-1185">Reference proteome</keyword>
<dbReference type="InterPro" id="IPR001019">
    <property type="entry name" value="Gprotein_alpha_su"/>
</dbReference>
<reference evidence="7 8" key="1">
    <citation type="journal article" date="2023" name="Sci. Data">
        <title>Genome assembly of the Korean intertidal mud-creeper Batillaria attramentaria.</title>
        <authorList>
            <person name="Patra A.K."/>
            <person name="Ho P.T."/>
            <person name="Jun S."/>
            <person name="Lee S.J."/>
            <person name="Kim Y."/>
            <person name="Won Y.J."/>
        </authorList>
    </citation>
    <scope>NUCLEOTIDE SEQUENCE [LARGE SCALE GENOMIC DNA]</scope>
    <source>
        <strain evidence="7">Wonlab-2016</strain>
    </source>
</reference>
<dbReference type="EMBL" id="JACVVK020000269">
    <property type="protein sequence ID" value="KAK7481028.1"/>
    <property type="molecule type" value="Genomic_DNA"/>
</dbReference>
<evidence type="ECO:0000256" key="3">
    <source>
        <dbReference type="ARBA" id="ARBA00022741"/>
    </source>
</evidence>